<keyword evidence="2" id="KW-1185">Reference proteome</keyword>
<dbReference type="EMBL" id="CM047740">
    <property type="protein sequence ID" value="KAJ0040594.1"/>
    <property type="molecule type" value="Genomic_DNA"/>
</dbReference>
<dbReference type="Proteomes" id="UP001163603">
    <property type="component" value="Chromosome 5"/>
</dbReference>
<comment type="caution">
    <text evidence="1">The sequence shown here is derived from an EMBL/GenBank/DDBJ whole genome shotgun (WGS) entry which is preliminary data.</text>
</comment>
<gene>
    <name evidence="1" type="ORF">Pint_26751</name>
</gene>
<evidence type="ECO:0000313" key="2">
    <source>
        <dbReference type="Proteomes" id="UP001163603"/>
    </source>
</evidence>
<protein>
    <submittedName>
        <fullName evidence="1">Uncharacterized protein</fullName>
    </submittedName>
</protein>
<organism evidence="1 2">
    <name type="scientific">Pistacia integerrima</name>
    <dbReference type="NCBI Taxonomy" id="434235"/>
    <lineage>
        <taxon>Eukaryota</taxon>
        <taxon>Viridiplantae</taxon>
        <taxon>Streptophyta</taxon>
        <taxon>Embryophyta</taxon>
        <taxon>Tracheophyta</taxon>
        <taxon>Spermatophyta</taxon>
        <taxon>Magnoliopsida</taxon>
        <taxon>eudicotyledons</taxon>
        <taxon>Gunneridae</taxon>
        <taxon>Pentapetalae</taxon>
        <taxon>rosids</taxon>
        <taxon>malvids</taxon>
        <taxon>Sapindales</taxon>
        <taxon>Anacardiaceae</taxon>
        <taxon>Pistacia</taxon>
    </lineage>
</organism>
<evidence type="ECO:0000313" key="1">
    <source>
        <dbReference type="EMBL" id="KAJ0040594.1"/>
    </source>
</evidence>
<proteinExistence type="predicted"/>
<reference evidence="2" key="1">
    <citation type="journal article" date="2023" name="G3 (Bethesda)">
        <title>Genome assembly and association tests identify interacting loci associated with vigor, precocity, and sex in interspecific pistachio rootstocks.</title>
        <authorList>
            <person name="Palmer W."/>
            <person name="Jacygrad E."/>
            <person name="Sagayaradj S."/>
            <person name="Cavanaugh K."/>
            <person name="Han R."/>
            <person name="Bertier L."/>
            <person name="Beede B."/>
            <person name="Kafkas S."/>
            <person name="Golino D."/>
            <person name="Preece J."/>
            <person name="Michelmore R."/>
        </authorList>
    </citation>
    <scope>NUCLEOTIDE SEQUENCE [LARGE SCALE GENOMIC DNA]</scope>
</reference>
<accession>A0ACC0YTS9</accession>
<sequence>MASSSSSSSSSSTTPLVIKKYDVFINFRGEDTRYCFASILRGLLLDKDKDITVFFDDELEKGDEISSSLMNAIEESAISIVIISKRSIKCTESEWIFWGRICQACRKF</sequence>
<name>A0ACC0YTS9_9ROSI</name>